<dbReference type="InterPro" id="IPR013087">
    <property type="entry name" value="Znf_C2H2_type"/>
</dbReference>
<dbReference type="AlphaFoldDB" id="A0A4C1S8I1"/>
<gene>
    <name evidence="9" type="primary">ZNF347</name>
    <name evidence="9" type="ORF">EVAR_100883_1</name>
</gene>
<evidence type="ECO:0000256" key="4">
    <source>
        <dbReference type="ARBA" id="ARBA00022771"/>
    </source>
</evidence>
<sequence>MVKKLEFHYRGEHLGKKPGLCNVCGNTFTDYKHWKKHVGAHAGTKHRCEYCMCTNRNNDYCSCATRESSSRGLPERYLPSTPFQRTAFIFRATSSASTATTRRRSASTAVKLSRTKSLCARQDKIRRREEFSSVKCARRSSKRKSIWNRTCSGTGLKPYVCSTCGNAYKSKCSLKSHIRSHTGERPFKCDVCLSCFWSSSILNRHKRLHTGEKAYKCTLCDKGYNIKKMLLKHLECHEKSNEN</sequence>
<evidence type="ECO:0000256" key="6">
    <source>
        <dbReference type="ARBA" id="ARBA00023242"/>
    </source>
</evidence>
<evidence type="ECO:0000256" key="5">
    <source>
        <dbReference type="ARBA" id="ARBA00022833"/>
    </source>
</evidence>
<dbReference type="Pfam" id="PF00096">
    <property type="entry name" value="zf-C2H2"/>
    <property type="match status" value="1"/>
</dbReference>
<dbReference type="EMBL" id="BGZK01003196">
    <property type="protein sequence ID" value="GBO98582.1"/>
    <property type="molecule type" value="Genomic_DNA"/>
</dbReference>
<dbReference type="GO" id="GO:0008270">
    <property type="term" value="F:zinc ion binding"/>
    <property type="evidence" value="ECO:0007669"/>
    <property type="project" value="UniProtKB-KW"/>
</dbReference>
<dbReference type="PANTHER" id="PTHR23234:SF10">
    <property type="entry name" value="RIKEN CDNA 6720489N17 GENE-RELATED"/>
    <property type="match status" value="1"/>
</dbReference>
<dbReference type="SMART" id="SM00355">
    <property type="entry name" value="ZnF_C2H2"/>
    <property type="match status" value="4"/>
</dbReference>
<dbReference type="Proteomes" id="UP000299102">
    <property type="component" value="Unassembled WGS sequence"/>
</dbReference>
<dbReference type="PANTHER" id="PTHR23234">
    <property type="entry name" value="ZNF44 PROTEIN"/>
    <property type="match status" value="1"/>
</dbReference>
<evidence type="ECO:0000256" key="2">
    <source>
        <dbReference type="ARBA" id="ARBA00022723"/>
    </source>
</evidence>
<accession>A0A4C1S8I1</accession>
<evidence type="ECO:0000313" key="9">
    <source>
        <dbReference type="EMBL" id="GBO98582.1"/>
    </source>
</evidence>
<dbReference type="STRING" id="151549.A0A4C1S8I1"/>
<dbReference type="FunFam" id="3.30.160.60:FF:000557">
    <property type="entry name" value="zinc finger and SCAN domain-containing protein 29"/>
    <property type="match status" value="1"/>
</dbReference>
<feature type="domain" description="C2H2-type" evidence="8">
    <location>
        <begin position="215"/>
        <end position="242"/>
    </location>
</feature>
<keyword evidence="2" id="KW-0479">Metal-binding</keyword>
<evidence type="ECO:0000313" key="10">
    <source>
        <dbReference type="Proteomes" id="UP000299102"/>
    </source>
</evidence>
<feature type="domain" description="C2H2-type" evidence="8">
    <location>
        <begin position="19"/>
        <end position="46"/>
    </location>
</feature>
<dbReference type="InterPro" id="IPR050758">
    <property type="entry name" value="Znf_C2H2-type"/>
</dbReference>
<protein>
    <submittedName>
        <fullName evidence="9">Zinc finger protein 347</fullName>
    </submittedName>
</protein>
<feature type="domain" description="C2H2-type" evidence="8">
    <location>
        <begin position="159"/>
        <end position="186"/>
    </location>
</feature>
<keyword evidence="5" id="KW-0862">Zinc</keyword>
<feature type="domain" description="C2H2-type" evidence="8">
    <location>
        <begin position="187"/>
        <end position="214"/>
    </location>
</feature>
<evidence type="ECO:0000259" key="8">
    <source>
        <dbReference type="PROSITE" id="PS50157"/>
    </source>
</evidence>
<dbReference type="FunFam" id="3.30.160.60:FF:000145">
    <property type="entry name" value="Zinc finger protein 574"/>
    <property type="match status" value="1"/>
</dbReference>
<evidence type="ECO:0000256" key="1">
    <source>
        <dbReference type="ARBA" id="ARBA00004123"/>
    </source>
</evidence>
<dbReference type="GO" id="GO:0005634">
    <property type="term" value="C:nucleus"/>
    <property type="evidence" value="ECO:0007669"/>
    <property type="project" value="UniProtKB-SubCell"/>
</dbReference>
<proteinExistence type="predicted"/>
<evidence type="ECO:0000256" key="3">
    <source>
        <dbReference type="ARBA" id="ARBA00022737"/>
    </source>
</evidence>
<keyword evidence="3" id="KW-0677">Repeat</keyword>
<organism evidence="9 10">
    <name type="scientific">Eumeta variegata</name>
    <name type="common">Bagworm moth</name>
    <name type="synonym">Eumeta japonica</name>
    <dbReference type="NCBI Taxonomy" id="151549"/>
    <lineage>
        <taxon>Eukaryota</taxon>
        <taxon>Metazoa</taxon>
        <taxon>Ecdysozoa</taxon>
        <taxon>Arthropoda</taxon>
        <taxon>Hexapoda</taxon>
        <taxon>Insecta</taxon>
        <taxon>Pterygota</taxon>
        <taxon>Neoptera</taxon>
        <taxon>Endopterygota</taxon>
        <taxon>Lepidoptera</taxon>
        <taxon>Glossata</taxon>
        <taxon>Ditrysia</taxon>
        <taxon>Tineoidea</taxon>
        <taxon>Psychidae</taxon>
        <taxon>Oiketicinae</taxon>
        <taxon>Eumeta</taxon>
    </lineage>
</organism>
<dbReference type="OrthoDB" id="9439903at2759"/>
<keyword evidence="4 7" id="KW-0863">Zinc-finger</keyword>
<keyword evidence="10" id="KW-1185">Reference proteome</keyword>
<evidence type="ECO:0000256" key="7">
    <source>
        <dbReference type="PROSITE-ProRule" id="PRU00042"/>
    </source>
</evidence>
<name>A0A4C1S8I1_EUMVA</name>
<keyword evidence="6" id="KW-0539">Nucleus</keyword>
<comment type="subcellular location">
    <subcellularLocation>
        <location evidence="1">Nucleus</location>
    </subcellularLocation>
</comment>
<dbReference type="InterPro" id="IPR036236">
    <property type="entry name" value="Znf_C2H2_sf"/>
</dbReference>
<reference evidence="9 10" key="1">
    <citation type="journal article" date="2019" name="Commun. Biol.">
        <title>The bagworm genome reveals a unique fibroin gene that provides high tensile strength.</title>
        <authorList>
            <person name="Kono N."/>
            <person name="Nakamura H."/>
            <person name="Ohtoshi R."/>
            <person name="Tomita M."/>
            <person name="Numata K."/>
            <person name="Arakawa K."/>
        </authorList>
    </citation>
    <scope>NUCLEOTIDE SEQUENCE [LARGE SCALE GENOMIC DNA]</scope>
</reference>
<dbReference type="PROSITE" id="PS00028">
    <property type="entry name" value="ZINC_FINGER_C2H2_1"/>
    <property type="match status" value="4"/>
</dbReference>
<dbReference type="PROSITE" id="PS50157">
    <property type="entry name" value="ZINC_FINGER_C2H2_2"/>
    <property type="match status" value="4"/>
</dbReference>
<dbReference type="Gene3D" id="3.30.160.60">
    <property type="entry name" value="Classic Zinc Finger"/>
    <property type="match status" value="4"/>
</dbReference>
<dbReference type="SUPFAM" id="SSF57667">
    <property type="entry name" value="beta-beta-alpha zinc fingers"/>
    <property type="match status" value="3"/>
</dbReference>
<comment type="caution">
    <text evidence="9">The sequence shown here is derived from an EMBL/GenBank/DDBJ whole genome shotgun (WGS) entry which is preliminary data.</text>
</comment>